<organism evidence="2 3">
    <name type="scientific">Prorocentrum cordatum</name>
    <dbReference type="NCBI Taxonomy" id="2364126"/>
    <lineage>
        <taxon>Eukaryota</taxon>
        <taxon>Sar</taxon>
        <taxon>Alveolata</taxon>
        <taxon>Dinophyceae</taxon>
        <taxon>Prorocentrales</taxon>
        <taxon>Prorocentraceae</taxon>
        <taxon>Prorocentrum</taxon>
    </lineage>
</organism>
<keyword evidence="3" id="KW-1185">Reference proteome</keyword>
<name>A0ABN9X1C8_9DINO</name>
<proteinExistence type="predicted"/>
<evidence type="ECO:0000256" key="1">
    <source>
        <dbReference type="SAM" id="SignalP"/>
    </source>
</evidence>
<evidence type="ECO:0000313" key="3">
    <source>
        <dbReference type="Proteomes" id="UP001189429"/>
    </source>
</evidence>
<protein>
    <submittedName>
        <fullName evidence="2">Uncharacterized protein</fullName>
    </submittedName>
</protein>
<feature type="signal peptide" evidence="1">
    <location>
        <begin position="1"/>
        <end position="19"/>
    </location>
</feature>
<keyword evidence="1" id="KW-0732">Signal</keyword>
<dbReference type="EMBL" id="CAUYUJ010019473">
    <property type="protein sequence ID" value="CAK0891416.1"/>
    <property type="molecule type" value="Genomic_DNA"/>
</dbReference>
<gene>
    <name evidence="2" type="ORF">PCOR1329_LOCUS71384</name>
</gene>
<reference evidence="2" key="1">
    <citation type="submission" date="2023-10" db="EMBL/GenBank/DDBJ databases">
        <authorList>
            <person name="Chen Y."/>
            <person name="Shah S."/>
            <person name="Dougan E. K."/>
            <person name="Thang M."/>
            <person name="Chan C."/>
        </authorList>
    </citation>
    <scope>NUCLEOTIDE SEQUENCE [LARGE SCALE GENOMIC DNA]</scope>
</reference>
<sequence>MAILSSLVIGALAATQAGAVTVEVESERVQVGGTQENALAALAGTRVQDDVATTHNLTICNAYADRKPLSAYTVNTRVKLTEEPIPYRACKKISLQLEEGERVDFKLGGLSVGTFRASGLPYVSSNLLMIPYHANNDTMTAAIASHMFSQGDERAQVAVLDAYAGKRGDMKVEQAGKRSKQSAELKSGQLLKLKAGTYNFILMDDKGKTIKTVPLEAQPYASHVVIHVGSEPDGTPWEHEQLLVSSSIGGVGSSANLEVVFSASLRAGLGLFAAAAAFAAAMA</sequence>
<comment type="caution">
    <text evidence="2">The sequence shown here is derived from an EMBL/GenBank/DDBJ whole genome shotgun (WGS) entry which is preliminary data.</text>
</comment>
<feature type="chain" id="PRO_5047239111" evidence="1">
    <location>
        <begin position="20"/>
        <end position="283"/>
    </location>
</feature>
<evidence type="ECO:0000313" key="2">
    <source>
        <dbReference type="EMBL" id="CAK0891416.1"/>
    </source>
</evidence>
<accession>A0ABN9X1C8</accession>
<dbReference type="Proteomes" id="UP001189429">
    <property type="component" value="Unassembled WGS sequence"/>
</dbReference>